<keyword evidence="9 13" id="KW-0472">Membrane</keyword>
<keyword evidence="8 13" id="KW-0297">G-protein coupled receptor</keyword>
<comment type="similarity">
    <text evidence="3 13">Belongs to the G-protein coupled receptor 1 family.</text>
</comment>
<evidence type="ECO:0000256" key="5">
    <source>
        <dbReference type="ARBA" id="ARBA00022507"/>
    </source>
</evidence>
<feature type="transmembrane region" description="Helical" evidence="13">
    <location>
        <begin position="6"/>
        <end position="32"/>
    </location>
</feature>
<name>A0A8C4L468_EQUAS</name>
<evidence type="ECO:0000256" key="12">
    <source>
        <dbReference type="ARBA" id="ARBA00023224"/>
    </source>
</evidence>
<keyword evidence="7 13" id="KW-1133">Transmembrane helix</keyword>
<dbReference type="PRINTS" id="PR01534">
    <property type="entry name" value="VOMERONASL1R"/>
</dbReference>
<dbReference type="PANTHER" id="PTHR24062">
    <property type="entry name" value="VOMERONASAL TYPE-1 RECEPTOR"/>
    <property type="match status" value="1"/>
</dbReference>
<evidence type="ECO:0000256" key="10">
    <source>
        <dbReference type="ARBA" id="ARBA00023170"/>
    </source>
</evidence>
<keyword evidence="4 13" id="KW-1003">Cell membrane</keyword>
<dbReference type="FunFam" id="1.20.1070.10:FF:000033">
    <property type="entry name" value="Vomeronasal type-1 receptor"/>
    <property type="match status" value="1"/>
</dbReference>
<evidence type="ECO:0000256" key="4">
    <source>
        <dbReference type="ARBA" id="ARBA00022475"/>
    </source>
</evidence>
<keyword evidence="5 13" id="KW-0589">Pheromone response</keyword>
<comment type="subcellular location">
    <subcellularLocation>
        <location evidence="2 13">Cell membrane</location>
        <topology evidence="2 13">Multi-pass membrane protein</topology>
    </subcellularLocation>
</comment>
<keyword evidence="11" id="KW-0325">Glycoprotein</keyword>
<dbReference type="GO" id="GO:0007606">
    <property type="term" value="P:sensory perception of chemical stimulus"/>
    <property type="evidence" value="ECO:0007669"/>
    <property type="project" value="UniProtKB-ARBA"/>
</dbReference>
<evidence type="ECO:0000256" key="1">
    <source>
        <dbReference type="ARBA" id="ARBA00003878"/>
    </source>
</evidence>
<evidence type="ECO:0000256" key="7">
    <source>
        <dbReference type="ARBA" id="ARBA00022989"/>
    </source>
</evidence>
<feature type="transmembrane region" description="Helical" evidence="13">
    <location>
        <begin position="94"/>
        <end position="113"/>
    </location>
</feature>
<protein>
    <recommendedName>
        <fullName evidence="13">Vomeronasal type-1 receptor</fullName>
    </recommendedName>
</protein>
<organism evidence="15">
    <name type="scientific">Equus asinus asinus</name>
    <dbReference type="NCBI Taxonomy" id="83772"/>
    <lineage>
        <taxon>Eukaryota</taxon>
        <taxon>Metazoa</taxon>
        <taxon>Chordata</taxon>
        <taxon>Craniata</taxon>
        <taxon>Vertebrata</taxon>
        <taxon>Euteleostomi</taxon>
        <taxon>Mammalia</taxon>
        <taxon>Eutheria</taxon>
        <taxon>Laurasiatheria</taxon>
        <taxon>Perissodactyla</taxon>
        <taxon>Equidae</taxon>
        <taxon>Equus</taxon>
    </lineage>
</organism>
<evidence type="ECO:0000256" key="13">
    <source>
        <dbReference type="RuleBase" id="RU364061"/>
    </source>
</evidence>
<dbReference type="GO" id="GO:0016503">
    <property type="term" value="F:pheromone receptor activity"/>
    <property type="evidence" value="ECO:0007669"/>
    <property type="project" value="InterPro"/>
</dbReference>
<evidence type="ECO:0000256" key="9">
    <source>
        <dbReference type="ARBA" id="ARBA00023136"/>
    </source>
</evidence>
<evidence type="ECO:0000259" key="14">
    <source>
        <dbReference type="PROSITE" id="PS50262"/>
    </source>
</evidence>
<evidence type="ECO:0000256" key="8">
    <source>
        <dbReference type="ARBA" id="ARBA00023040"/>
    </source>
</evidence>
<accession>A0A8C4L468</accession>
<dbReference type="Gene3D" id="1.20.1070.10">
    <property type="entry name" value="Rhodopsin 7-helix transmembrane proteins"/>
    <property type="match status" value="1"/>
</dbReference>
<dbReference type="InterPro" id="IPR017452">
    <property type="entry name" value="GPCR_Rhodpsn_7TM"/>
</dbReference>
<evidence type="ECO:0000256" key="11">
    <source>
        <dbReference type="ARBA" id="ARBA00023180"/>
    </source>
</evidence>
<dbReference type="OMA" id="YCQTNQL"/>
<dbReference type="Pfam" id="PF03402">
    <property type="entry name" value="V1R"/>
    <property type="match status" value="1"/>
</dbReference>
<dbReference type="PROSITE" id="PS50262">
    <property type="entry name" value="G_PROTEIN_RECEP_F1_2"/>
    <property type="match status" value="1"/>
</dbReference>
<reference evidence="15" key="1">
    <citation type="submission" date="2023-03" db="UniProtKB">
        <authorList>
            <consortium name="Ensembl"/>
        </authorList>
    </citation>
    <scope>IDENTIFICATION</scope>
</reference>
<feature type="transmembrane region" description="Helical" evidence="13">
    <location>
        <begin position="237"/>
        <end position="260"/>
    </location>
</feature>
<sequence>MFLSDAFWGFFFISQICIGFLGNSLLFMLYMYTFLTQSRLKKPIDLIFIHLTLVNVLTIMFKLIPDAASSFGVRHFLDDVGCKATLYAYRVTRGLSICTTSFLSVFQAIIISPSNSTCMRLKSEISTCIFPSFLFFWIINMLIYIHIIKTVEANRNASFVGSGYLQVYCQTNQLEHHRSMAFITGIIIRDLLFLVLMMLSSIYMVSLLYKHRQRAQHVHSPSLSSQTSPEIKATHNILLLLSCFVFFYSSNNFIALYSFYRPEKIPRLERITGILSSGYPTVCPFVLMKNNKITFRFTSFISKMRPIFSRKMVSR</sequence>
<evidence type="ECO:0000256" key="6">
    <source>
        <dbReference type="ARBA" id="ARBA00022692"/>
    </source>
</evidence>
<dbReference type="Ensembl" id="ENSEAST00005006621.1">
    <property type="protein sequence ID" value="ENSEASP00005006045.1"/>
    <property type="gene ID" value="ENSEASG00005004483.1"/>
</dbReference>
<feature type="domain" description="G-protein coupled receptors family 1 profile" evidence="14">
    <location>
        <begin position="22"/>
        <end position="287"/>
    </location>
</feature>
<keyword evidence="12 13" id="KW-0807">Transducer</keyword>
<evidence type="ECO:0000256" key="2">
    <source>
        <dbReference type="ARBA" id="ARBA00004651"/>
    </source>
</evidence>
<dbReference type="GO" id="GO:0005886">
    <property type="term" value="C:plasma membrane"/>
    <property type="evidence" value="ECO:0007669"/>
    <property type="project" value="UniProtKB-SubCell"/>
</dbReference>
<dbReference type="InterPro" id="IPR004072">
    <property type="entry name" value="Vmron_rcpt_1"/>
</dbReference>
<evidence type="ECO:0000313" key="15">
    <source>
        <dbReference type="Ensembl" id="ENSEASP00005006045.1"/>
    </source>
</evidence>
<feature type="transmembrane region" description="Helical" evidence="13">
    <location>
        <begin position="125"/>
        <end position="147"/>
    </location>
</feature>
<keyword evidence="10 13" id="KW-0675">Receptor</keyword>
<dbReference type="GO" id="GO:0019236">
    <property type="term" value="P:response to pheromone"/>
    <property type="evidence" value="ECO:0007669"/>
    <property type="project" value="UniProtKB-KW"/>
</dbReference>
<dbReference type="SUPFAM" id="SSF81321">
    <property type="entry name" value="Family A G protein-coupled receptor-like"/>
    <property type="match status" value="1"/>
</dbReference>
<proteinExistence type="inferred from homology"/>
<feature type="transmembrane region" description="Helical" evidence="13">
    <location>
        <begin position="186"/>
        <end position="209"/>
    </location>
</feature>
<comment type="function">
    <text evidence="1">Putative pheromone receptor.</text>
</comment>
<keyword evidence="6 13" id="KW-0812">Transmembrane</keyword>
<feature type="transmembrane region" description="Helical" evidence="13">
    <location>
        <begin position="44"/>
        <end position="64"/>
    </location>
</feature>
<evidence type="ECO:0000256" key="3">
    <source>
        <dbReference type="ARBA" id="ARBA00010663"/>
    </source>
</evidence>
<dbReference type="AlphaFoldDB" id="A0A8C4L468"/>